<feature type="non-terminal residue" evidence="1">
    <location>
        <position position="76"/>
    </location>
</feature>
<name>A0AAV1RQ25_9ROSI</name>
<feature type="non-terminal residue" evidence="1">
    <location>
        <position position="1"/>
    </location>
</feature>
<dbReference type="EMBL" id="CAWUPB010001019">
    <property type="protein sequence ID" value="CAK7337359.1"/>
    <property type="molecule type" value="Genomic_DNA"/>
</dbReference>
<evidence type="ECO:0000313" key="2">
    <source>
        <dbReference type="Proteomes" id="UP001314170"/>
    </source>
</evidence>
<evidence type="ECO:0000313" key="1">
    <source>
        <dbReference type="EMBL" id="CAK7337359.1"/>
    </source>
</evidence>
<organism evidence="1 2">
    <name type="scientific">Dovyalis caffra</name>
    <dbReference type="NCBI Taxonomy" id="77055"/>
    <lineage>
        <taxon>Eukaryota</taxon>
        <taxon>Viridiplantae</taxon>
        <taxon>Streptophyta</taxon>
        <taxon>Embryophyta</taxon>
        <taxon>Tracheophyta</taxon>
        <taxon>Spermatophyta</taxon>
        <taxon>Magnoliopsida</taxon>
        <taxon>eudicotyledons</taxon>
        <taxon>Gunneridae</taxon>
        <taxon>Pentapetalae</taxon>
        <taxon>rosids</taxon>
        <taxon>fabids</taxon>
        <taxon>Malpighiales</taxon>
        <taxon>Salicaceae</taxon>
        <taxon>Flacourtieae</taxon>
        <taxon>Dovyalis</taxon>
    </lineage>
</organism>
<accession>A0AAV1RQ25</accession>
<comment type="caution">
    <text evidence="1">The sequence shown here is derived from an EMBL/GenBank/DDBJ whole genome shotgun (WGS) entry which is preliminary data.</text>
</comment>
<gene>
    <name evidence="1" type="ORF">DCAF_LOCUS12389</name>
</gene>
<dbReference type="Proteomes" id="UP001314170">
    <property type="component" value="Unassembled WGS sequence"/>
</dbReference>
<reference evidence="1 2" key="1">
    <citation type="submission" date="2024-01" db="EMBL/GenBank/DDBJ databases">
        <authorList>
            <person name="Waweru B."/>
        </authorList>
    </citation>
    <scope>NUCLEOTIDE SEQUENCE [LARGE SCALE GENOMIC DNA]</scope>
</reference>
<dbReference type="AlphaFoldDB" id="A0AAV1RQ25"/>
<sequence length="76" mass="8523">MQAPVLDAKGALLSMDGASHNTGLSLRIFKADLHENSLKRGKRVRAKTIVVLSRARKGNRIYNTKNHIDSRHDPIY</sequence>
<keyword evidence="2" id="KW-1185">Reference proteome</keyword>
<protein>
    <submittedName>
        <fullName evidence="1">Uncharacterized protein</fullName>
    </submittedName>
</protein>
<proteinExistence type="predicted"/>